<dbReference type="GO" id="GO:0004843">
    <property type="term" value="F:cysteine-type deubiquitinase activity"/>
    <property type="evidence" value="ECO:0007669"/>
    <property type="project" value="UniProtKB-UniRule"/>
</dbReference>
<proteinExistence type="inferred from homology"/>
<dbReference type="GO" id="GO:0005829">
    <property type="term" value="C:cytosol"/>
    <property type="evidence" value="ECO:0007669"/>
    <property type="project" value="TreeGrafter"/>
</dbReference>
<keyword evidence="2" id="KW-0788">Thiol protease</keyword>
<evidence type="ECO:0000259" key="3">
    <source>
        <dbReference type="PROSITE" id="PS50235"/>
    </source>
</evidence>
<evidence type="ECO:0000256" key="2">
    <source>
        <dbReference type="RuleBase" id="RU366025"/>
    </source>
</evidence>
<dbReference type="CDD" id="cd02257">
    <property type="entry name" value="Peptidase_C19"/>
    <property type="match status" value="1"/>
</dbReference>
<dbReference type="Proteomes" id="UP000887013">
    <property type="component" value="Unassembled WGS sequence"/>
</dbReference>
<keyword evidence="5" id="KW-1185">Reference proteome</keyword>
<dbReference type="InterPro" id="IPR001394">
    <property type="entry name" value="Peptidase_C19_UCH"/>
</dbReference>
<gene>
    <name evidence="4" type="primary">AVEN_122440_1</name>
    <name evidence="4" type="ORF">NPIL_509911</name>
</gene>
<dbReference type="PROSITE" id="PS00973">
    <property type="entry name" value="USP_2"/>
    <property type="match status" value="1"/>
</dbReference>
<sequence length="570" mass="64972">MLDHVKQKQFFSLLKFKNFCHTVVLKMARAEINQSLFASSHSNLPHLNGPLPPKRSRLSLRRTTQFLNKPCYKEDDNYESKHELLSQGTEDKSNVEMIDLTQDENASPNCISSLESKPATSVDNVEESDIKVWTLGLPNCGNTCFINSILQVLRYTPDFLNSLHSLLLVHHQLSKLLAKEDETKELSFFRQLHLLYSAMKRKEALMRINADKDYSNLLLKPVKLVISSLREVSLLFEEGEQHDAHELLITTINAFHTACHSLKKHFKNGENVCGGKEASSTIDMETGPSTICDAFTGQDVKKQIPTLKRRKTKNVLLDSSVIENLSLGFEGKILYVIQCLECEKRLAREENFTNLELNIPETVSCEDTVDLRECLSQTTILSGENKYFCEDCQHHNEARMSSEVVKLPPILLLHFNWSRNSQEANAEKSRIKLIIPRSFGTSENSEVFCCSPEENYKLFAVVLHIGRSTEGGHYVSFIKDASQDSVQSDNDQKHLRPKFRQTSQFSVEPVNCCTTEEISNFKTIDATTRWLLFDDNVVSPVCIDEDSETFPYFNYLSITASPCMIFYHKT</sequence>
<accession>A0A8X6TEK9</accession>
<keyword evidence="2" id="KW-0833">Ubl conjugation pathway</keyword>
<evidence type="ECO:0000256" key="1">
    <source>
        <dbReference type="ARBA" id="ARBA00009085"/>
    </source>
</evidence>
<comment type="caution">
    <text evidence="4">The sequence shown here is derived from an EMBL/GenBank/DDBJ whole genome shotgun (WGS) entry which is preliminary data.</text>
</comment>
<dbReference type="InterPro" id="IPR038765">
    <property type="entry name" value="Papain-like_cys_pep_sf"/>
</dbReference>
<dbReference type="GO" id="GO:0006508">
    <property type="term" value="P:proteolysis"/>
    <property type="evidence" value="ECO:0007669"/>
    <property type="project" value="UniProtKB-KW"/>
</dbReference>
<dbReference type="GO" id="GO:0005634">
    <property type="term" value="C:nucleus"/>
    <property type="evidence" value="ECO:0007669"/>
    <property type="project" value="TreeGrafter"/>
</dbReference>
<name>A0A8X6TEK9_NEPPI</name>
<dbReference type="PANTHER" id="PTHR24006">
    <property type="entry name" value="UBIQUITIN CARBOXYL-TERMINAL HYDROLASE"/>
    <property type="match status" value="1"/>
</dbReference>
<keyword evidence="2" id="KW-0645">Protease</keyword>
<dbReference type="InterPro" id="IPR028889">
    <property type="entry name" value="USP"/>
</dbReference>
<keyword evidence="2 4" id="KW-0378">Hydrolase</keyword>
<dbReference type="EMBL" id="BMAW01056636">
    <property type="protein sequence ID" value="GFT06729.1"/>
    <property type="molecule type" value="Genomic_DNA"/>
</dbReference>
<dbReference type="PANTHER" id="PTHR24006:SF905">
    <property type="entry name" value="UBIQUITIN CARBOXYL-TERMINAL HYDROLASE 1"/>
    <property type="match status" value="1"/>
</dbReference>
<evidence type="ECO:0000313" key="4">
    <source>
        <dbReference type="EMBL" id="GFT06729.1"/>
    </source>
</evidence>
<dbReference type="Pfam" id="PF00443">
    <property type="entry name" value="UCH"/>
    <property type="match status" value="1"/>
</dbReference>
<dbReference type="Gene3D" id="3.90.70.10">
    <property type="entry name" value="Cysteine proteinases"/>
    <property type="match status" value="1"/>
</dbReference>
<dbReference type="InterPro" id="IPR050164">
    <property type="entry name" value="Peptidase_C19"/>
</dbReference>
<comment type="catalytic activity">
    <reaction evidence="2">
        <text>Thiol-dependent hydrolysis of ester, thioester, amide, peptide and isopeptide bonds formed by the C-terminal Gly of ubiquitin (a 76-residue protein attached to proteins as an intracellular targeting signal).</text>
        <dbReference type="EC" id="3.4.19.12"/>
    </reaction>
</comment>
<dbReference type="EC" id="3.4.19.12" evidence="2"/>
<dbReference type="OrthoDB" id="10062454at2759"/>
<evidence type="ECO:0000313" key="5">
    <source>
        <dbReference type="Proteomes" id="UP000887013"/>
    </source>
</evidence>
<dbReference type="InterPro" id="IPR018200">
    <property type="entry name" value="USP_CS"/>
</dbReference>
<protein>
    <recommendedName>
        <fullName evidence="2">Ubiquitin carboxyl-terminal hydrolase</fullName>
        <ecNumber evidence="2">3.4.19.12</ecNumber>
    </recommendedName>
</protein>
<dbReference type="AlphaFoldDB" id="A0A8X6TEK9"/>
<dbReference type="SUPFAM" id="SSF54001">
    <property type="entry name" value="Cysteine proteinases"/>
    <property type="match status" value="1"/>
</dbReference>
<dbReference type="GO" id="GO:0016579">
    <property type="term" value="P:protein deubiquitination"/>
    <property type="evidence" value="ECO:0007669"/>
    <property type="project" value="InterPro"/>
</dbReference>
<dbReference type="PROSITE" id="PS50235">
    <property type="entry name" value="USP_3"/>
    <property type="match status" value="1"/>
</dbReference>
<reference evidence="4" key="1">
    <citation type="submission" date="2020-08" db="EMBL/GenBank/DDBJ databases">
        <title>Multicomponent nature underlies the extraordinary mechanical properties of spider dragline silk.</title>
        <authorList>
            <person name="Kono N."/>
            <person name="Nakamura H."/>
            <person name="Mori M."/>
            <person name="Yoshida Y."/>
            <person name="Ohtoshi R."/>
            <person name="Malay A.D."/>
            <person name="Moran D.A.P."/>
            <person name="Tomita M."/>
            <person name="Numata K."/>
            <person name="Arakawa K."/>
        </authorList>
    </citation>
    <scope>NUCLEOTIDE SEQUENCE</scope>
</reference>
<dbReference type="PROSITE" id="PS00972">
    <property type="entry name" value="USP_1"/>
    <property type="match status" value="1"/>
</dbReference>
<comment type="similarity">
    <text evidence="1 2">Belongs to the peptidase C19 family.</text>
</comment>
<organism evidence="4 5">
    <name type="scientific">Nephila pilipes</name>
    <name type="common">Giant wood spider</name>
    <name type="synonym">Nephila maculata</name>
    <dbReference type="NCBI Taxonomy" id="299642"/>
    <lineage>
        <taxon>Eukaryota</taxon>
        <taxon>Metazoa</taxon>
        <taxon>Ecdysozoa</taxon>
        <taxon>Arthropoda</taxon>
        <taxon>Chelicerata</taxon>
        <taxon>Arachnida</taxon>
        <taxon>Araneae</taxon>
        <taxon>Araneomorphae</taxon>
        <taxon>Entelegynae</taxon>
        <taxon>Araneoidea</taxon>
        <taxon>Nephilidae</taxon>
        <taxon>Nephila</taxon>
    </lineage>
</organism>
<feature type="domain" description="USP" evidence="3">
    <location>
        <begin position="135"/>
        <end position="570"/>
    </location>
</feature>